<dbReference type="OMA" id="FIHMKLQ"/>
<dbReference type="GeneID" id="19235223"/>
<dbReference type="InterPro" id="IPR011598">
    <property type="entry name" value="bHLH_dom"/>
</dbReference>
<feature type="compositionally biased region" description="Low complexity" evidence="6">
    <location>
        <begin position="39"/>
        <end position="55"/>
    </location>
</feature>
<evidence type="ECO:0000259" key="7">
    <source>
        <dbReference type="PROSITE" id="PS50888"/>
    </source>
</evidence>
<proteinExistence type="predicted"/>
<feature type="compositionally biased region" description="Basic and acidic residues" evidence="6">
    <location>
        <begin position="63"/>
        <end position="79"/>
    </location>
</feature>
<name>U1GTL9_ENDPU</name>
<evidence type="ECO:0000256" key="2">
    <source>
        <dbReference type="ARBA" id="ARBA00023015"/>
    </source>
</evidence>
<feature type="compositionally biased region" description="Polar residues" evidence="6">
    <location>
        <begin position="1"/>
        <end position="13"/>
    </location>
</feature>
<dbReference type="GO" id="GO:0000978">
    <property type="term" value="F:RNA polymerase II cis-regulatory region sequence-specific DNA binding"/>
    <property type="evidence" value="ECO:0007669"/>
    <property type="project" value="TreeGrafter"/>
</dbReference>
<keyword evidence="4" id="KW-0804">Transcription</keyword>
<keyword evidence="3" id="KW-0238">DNA-binding</keyword>
<evidence type="ECO:0000256" key="6">
    <source>
        <dbReference type="SAM" id="MobiDB-lite"/>
    </source>
</evidence>
<dbReference type="Pfam" id="PF00010">
    <property type="entry name" value="HLH"/>
    <property type="match status" value="1"/>
</dbReference>
<feature type="compositionally biased region" description="Low complexity" evidence="6">
    <location>
        <begin position="14"/>
        <end position="31"/>
    </location>
</feature>
<evidence type="ECO:0000256" key="3">
    <source>
        <dbReference type="ARBA" id="ARBA00023125"/>
    </source>
</evidence>
<evidence type="ECO:0000256" key="1">
    <source>
        <dbReference type="ARBA" id="ARBA00004123"/>
    </source>
</evidence>
<evidence type="ECO:0000313" key="9">
    <source>
        <dbReference type="Proteomes" id="UP000019373"/>
    </source>
</evidence>
<comment type="subcellular location">
    <subcellularLocation>
        <location evidence="1">Nucleus</location>
    </subcellularLocation>
</comment>
<evidence type="ECO:0000256" key="5">
    <source>
        <dbReference type="ARBA" id="ARBA00023242"/>
    </source>
</evidence>
<accession>U1GTL9</accession>
<keyword evidence="5" id="KW-0539">Nucleus</keyword>
<feature type="region of interest" description="Disordered" evidence="6">
    <location>
        <begin position="164"/>
        <end position="183"/>
    </location>
</feature>
<dbReference type="Proteomes" id="UP000019373">
    <property type="component" value="Unassembled WGS sequence"/>
</dbReference>
<dbReference type="HOGENOM" id="CLU_126658_1_0_1"/>
<dbReference type="RefSeq" id="XP_007787378.1">
    <property type="nucleotide sequence ID" value="XM_007789188.1"/>
</dbReference>
<keyword evidence="2" id="KW-0805">Transcription regulation</keyword>
<dbReference type="InterPro" id="IPR036638">
    <property type="entry name" value="HLH_DNA-bd_sf"/>
</dbReference>
<sequence>MPKANTPQHSQAVSPTASTQFSSSSSPAPTSKRSRKPRSSSTNAGNASSLNNSSSKPRLTAHQKSDNHKEAENRRRNGIRDQYVALSQLVPGTEGQAKSEEKMLVKTAEYMKQLLDDRRALTAQLEAMGGQAGDLLLSDSEWGGTEWDPKCETEYWKRRAERIAEQGYDEADEGPDDRPGSNG</sequence>
<evidence type="ECO:0000313" key="8">
    <source>
        <dbReference type="EMBL" id="ERF75366.1"/>
    </source>
</evidence>
<organism evidence="8 9">
    <name type="scientific">Endocarpon pusillum (strain Z07020 / HMAS-L-300199)</name>
    <name type="common">Lichen-forming fungus</name>
    <dbReference type="NCBI Taxonomy" id="1263415"/>
    <lineage>
        <taxon>Eukaryota</taxon>
        <taxon>Fungi</taxon>
        <taxon>Dikarya</taxon>
        <taxon>Ascomycota</taxon>
        <taxon>Pezizomycotina</taxon>
        <taxon>Eurotiomycetes</taxon>
        <taxon>Chaetothyriomycetidae</taxon>
        <taxon>Verrucariales</taxon>
        <taxon>Verrucariaceae</taxon>
        <taxon>Endocarpon</taxon>
    </lineage>
</organism>
<dbReference type="eggNOG" id="KOG3582">
    <property type="taxonomic scope" value="Eukaryota"/>
</dbReference>
<dbReference type="AlphaFoldDB" id="U1GTL9"/>
<keyword evidence="9" id="KW-1185">Reference proteome</keyword>
<protein>
    <recommendedName>
        <fullName evidence="7">BHLH domain-containing protein</fullName>
    </recommendedName>
</protein>
<dbReference type="GO" id="GO:0005634">
    <property type="term" value="C:nucleus"/>
    <property type="evidence" value="ECO:0007669"/>
    <property type="project" value="UniProtKB-SubCell"/>
</dbReference>
<dbReference type="EMBL" id="KE720815">
    <property type="protein sequence ID" value="ERF75366.1"/>
    <property type="molecule type" value="Genomic_DNA"/>
</dbReference>
<dbReference type="GO" id="GO:0046983">
    <property type="term" value="F:protein dimerization activity"/>
    <property type="evidence" value="ECO:0007669"/>
    <property type="project" value="InterPro"/>
</dbReference>
<dbReference type="PANTHER" id="PTHR15741:SF27">
    <property type="entry name" value="TRANSCRIPTION FACTOR AP-4"/>
    <property type="match status" value="1"/>
</dbReference>
<dbReference type="OrthoDB" id="5778525at2759"/>
<reference evidence="9" key="1">
    <citation type="journal article" date="2014" name="BMC Genomics">
        <title>Genome characteristics reveal the impact of lichenization on lichen-forming fungus Endocarpon pusillum Hedwig (Verrucariales, Ascomycota).</title>
        <authorList>
            <person name="Wang Y.-Y."/>
            <person name="Liu B."/>
            <person name="Zhang X.-Y."/>
            <person name="Zhou Q.-M."/>
            <person name="Zhang T."/>
            <person name="Li H."/>
            <person name="Yu Y.-F."/>
            <person name="Zhang X.-L."/>
            <person name="Hao X.-Y."/>
            <person name="Wang M."/>
            <person name="Wang L."/>
            <person name="Wei J.-C."/>
        </authorList>
    </citation>
    <scope>NUCLEOTIDE SEQUENCE [LARGE SCALE GENOMIC DNA]</scope>
    <source>
        <strain evidence="9">Z07020 / HMAS-L-300199</strain>
    </source>
</reference>
<evidence type="ECO:0000256" key="4">
    <source>
        <dbReference type="ARBA" id="ARBA00023163"/>
    </source>
</evidence>
<dbReference type="GO" id="GO:0000981">
    <property type="term" value="F:DNA-binding transcription factor activity, RNA polymerase II-specific"/>
    <property type="evidence" value="ECO:0007669"/>
    <property type="project" value="TreeGrafter"/>
</dbReference>
<dbReference type="SUPFAM" id="SSF47459">
    <property type="entry name" value="HLH, helix-loop-helix DNA-binding domain"/>
    <property type="match status" value="1"/>
</dbReference>
<dbReference type="PANTHER" id="PTHR15741">
    <property type="entry name" value="BASIC HELIX-LOOP-HELIX ZIP TRANSCRIPTION FACTOR"/>
    <property type="match status" value="1"/>
</dbReference>
<dbReference type="PROSITE" id="PS50888">
    <property type="entry name" value="BHLH"/>
    <property type="match status" value="1"/>
</dbReference>
<gene>
    <name evidence="8" type="ORF">EPUS_00159</name>
</gene>
<dbReference type="InterPro" id="IPR052207">
    <property type="entry name" value="Max-like/E-box_TFs"/>
</dbReference>
<feature type="domain" description="BHLH" evidence="7">
    <location>
        <begin position="63"/>
        <end position="114"/>
    </location>
</feature>
<dbReference type="Gene3D" id="4.10.280.10">
    <property type="entry name" value="Helix-loop-helix DNA-binding domain"/>
    <property type="match status" value="1"/>
</dbReference>
<feature type="region of interest" description="Disordered" evidence="6">
    <location>
        <begin position="1"/>
        <end position="83"/>
    </location>
</feature>